<evidence type="ECO:0000259" key="2">
    <source>
        <dbReference type="SMART" id="SM00507"/>
    </source>
</evidence>
<feature type="domain" description="HNH nuclease" evidence="2">
    <location>
        <begin position="126"/>
        <end position="174"/>
    </location>
</feature>
<feature type="compositionally biased region" description="Basic and acidic residues" evidence="1">
    <location>
        <begin position="80"/>
        <end position="119"/>
    </location>
</feature>
<evidence type="ECO:0000313" key="4">
    <source>
        <dbReference type="Proteomes" id="UP000549009"/>
    </source>
</evidence>
<proteinExistence type="predicted"/>
<name>A0A7W8EW60_STRST</name>
<accession>A0A7W8EW60</accession>
<dbReference type="CDD" id="cd00085">
    <property type="entry name" value="HNHc"/>
    <property type="match status" value="1"/>
</dbReference>
<dbReference type="EMBL" id="JACHJD010000008">
    <property type="protein sequence ID" value="MBB5106003.1"/>
    <property type="molecule type" value="Genomic_DNA"/>
</dbReference>
<comment type="caution">
    <text evidence="3">The sequence shown here is derived from an EMBL/GenBank/DDBJ whole genome shotgun (WGS) entry which is preliminary data.</text>
</comment>
<dbReference type="SMART" id="SM00507">
    <property type="entry name" value="HNHc"/>
    <property type="match status" value="1"/>
</dbReference>
<dbReference type="Gene3D" id="1.10.30.50">
    <property type="match status" value="1"/>
</dbReference>
<organism evidence="3 4">
    <name type="scientific">Streptomyces spectabilis</name>
    <dbReference type="NCBI Taxonomy" id="68270"/>
    <lineage>
        <taxon>Bacteria</taxon>
        <taxon>Bacillati</taxon>
        <taxon>Actinomycetota</taxon>
        <taxon>Actinomycetes</taxon>
        <taxon>Kitasatosporales</taxon>
        <taxon>Streptomycetaceae</taxon>
        <taxon>Streptomyces</taxon>
    </lineage>
</organism>
<reference evidence="3 4" key="1">
    <citation type="submission" date="2020-08" db="EMBL/GenBank/DDBJ databases">
        <title>Genomic Encyclopedia of Type Strains, Phase III (KMG-III): the genomes of soil and plant-associated and newly described type strains.</title>
        <authorList>
            <person name="Whitman W."/>
        </authorList>
    </citation>
    <scope>NUCLEOTIDE SEQUENCE [LARGE SCALE GENOMIC DNA]</scope>
    <source>
        <strain evidence="3 4">CECT 3146</strain>
    </source>
</reference>
<dbReference type="InterPro" id="IPR003615">
    <property type="entry name" value="HNH_nuc"/>
</dbReference>
<evidence type="ECO:0000256" key="1">
    <source>
        <dbReference type="SAM" id="MobiDB-lite"/>
    </source>
</evidence>
<dbReference type="RefSeq" id="WP_184925429.1">
    <property type="nucleotide sequence ID" value="NZ_BMSQ01000007.1"/>
</dbReference>
<protein>
    <recommendedName>
        <fullName evidence="2">HNH nuclease domain-containing protein</fullName>
    </recommendedName>
</protein>
<feature type="region of interest" description="Disordered" evidence="1">
    <location>
        <begin position="71"/>
        <end position="123"/>
    </location>
</feature>
<sequence>MRVEEDFAKCATRLFAILKKAAETSPGAPRHLYLDIQGHRDADGDYDADAREIMCDFLPGFLGPYLTEISTPLRQGKNPEPQREDVPRVLTIRDPDREHAYDHRELGVRNRDSQPDQRRSRPPVQAIADYLGLDEPICLICWQAPVERAHVVPESLGGSNDVRNFALLCPRHHREAPDVADAEAFWSWVDYACERDGHMKWEGVEPETLATMERLGLRVDTSGPVRKSLRHFDRVRDELVRHYGWCPEDFAGGYHWGALMEEFHTVMDSATSTHFNVPKKASTEAWAFEVARRRLRDGGAEDQAGDDRPTVSSRPSAELAERTVRKAPGSDGAQSLVNAARRADVAIEAAALVREIIKTAGASSAEEVLRGVTEMVADRTAQFERLADELMGSTVCRHCGHAIARIGDAAWRHSAAAPMSRGCRAASFDRDGTWDDSLDRAWKASPPKSSR</sequence>
<gene>
    <name evidence="3" type="ORF">FHS40_005098</name>
</gene>
<evidence type="ECO:0000313" key="3">
    <source>
        <dbReference type="EMBL" id="MBB5106003.1"/>
    </source>
</evidence>
<feature type="region of interest" description="Disordered" evidence="1">
    <location>
        <begin position="297"/>
        <end position="332"/>
    </location>
</feature>
<dbReference type="Proteomes" id="UP000549009">
    <property type="component" value="Unassembled WGS sequence"/>
</dbReference>
<keyword evidence="4" id="KW-1185">Reference proteome</keyword>
<dbReference type="AlphaFoldDB" id="A0A7W8EW60"/>
<feature type="compositionally biased region" description="Basic and acidic residues" evidence="1">
    <location>
        <begin position="297"/>
        <end position="309"/>
    </location>
</feature>